<evidence type="ECO:0000313" key="2">
    <source>
        <dbReference type="Proteomes" id="UP000053611"/>
    </source>
</evidence>
<keyword evidence="2" id="KW-1185">Reference proteome</keyword>
<evidence type="ECO:0000313" key="1">
    <source>
        <dbReference type="EMBL" id="KLT45877.1"/>
    </source>
</evidence>
<dbReference type="Proteomes" id="UP000053611">
    <property type="component" value="Unassembled WGS sequence"/>
</dbReference>
<protein>
    <submittedName>
        <fullName evidence="1">Uncharacterized protein</fullName>
    </submittedName>
</protein>
<dbReference type="RefSeq" id="XP_018282368.1">
    <property type="nucleotide sequence ID" value="XM_018427485.1"/>
</dbReference>
<name>A0A0J0XXT1_9TREE</name>
<dbReference type="GeneID" id="28988088"/>
<dbReference type="AlphaFoldDB" id="A0A0J0XXT1"/>
<reference evidence="1 2" key="1">
    <citation type="submission" date="2015-03" db="EMBL/GenBank/DDBJ databases">
        <title>Genomics and transcriptomics of the oil-accumulating basidiomycete yeast T. oleaginosus allow insights into substrate utilization and the diverse evolutionary trajectories of mating systems in fungi.</title>
        <authorList>
            <consortium name="DOE Joint Genome Institute"/>
            <person name="Kourist R."/>
            <person name="Kracht O."/>
            <person name="Bracharz F."/>
            <person name="Lipzen A."/>
            <person name="Nolan M."/>
            <person name="Ohm R."/>
            <person name="Grigoriev I."/>
            <person name="Sun S."/>
            <person name="Heitman J."/>
            <person name="Bruck T."/>
            <person name="Nowrousian M."/>
        </authorList>
    </citation>
    <scope>NUCLEOTIDE SEQUENCE [LARGE SCALE GENOMIC DNA]</scope>
    <source>
        <strain evidence="1 2">IBC0246</strain>
    </source>
</reference>
<organism evidence="1 2">
    <name type="scientific">Cutaneotrichosporon oleaginosum</name>
    <dbReference type="NCBI Taxonomy" id="879819"/>
    <lineage>
        <taxon>Eukaryota</taxon>
        <taxon>Fungi</taxon>
        <taxon>Dikarya</taxon>
        <taxon>Basidiomycota</taxon>
        <taxon>Agaricomycotina</taxon>
        <taxon>Tremellomycetes</taxon>
        <taxon>Trichosporonales</taxon>
        <taxon>Trichosporonaceae</taxon>
        <taxon>Cutaneotrichosporon</taxon>
    </lineage>
</organism>
<gene>
    <name evidence="1" type="ORF">CC85DRAFT_87687</name>
</gene>
<dbReference type="EMBL" id="KQ087179">
    <property type="protein sequence ID" value="KLT45877.1"/>
    <property type="molecule type" value="Genomic_DNA"/>
</dbReference>
<sequence>MVETALGGREGDIGRIRASAAPPLVLLLIGDRLSDKAMRPNGAYLPCSLLIPRRVPRCLSRRTMSRGGCEERRVSGAPPLVYVRKVMQGLMCVGVEWELGAGGGRTRRRRRCPAWCGGTGRDHVRAPGDFRMGGVRNRMRWVARGTRTSSIMGTQGGERLVRVVVYAGFVSSVAMHTSRIEEVFGEQRRSWAAGQHWQLARRGARRN</sequence>
<accession>A0A0J0XXT1</accession>
<proteinExistence type="predicted"/>